<feature type="compositionally biased region" description="Polar residues" evidence="1">
    <location>
        <begin position="118"/>
        <end position="128"/>
    </location>
</feature>
<accession>A0A0L0P2T5</accession>
<dbReference type="Proteomes" id="UP000037122">
    <property type="component" value="Unassembled WGS sequence"/>
</dbReference>
<feature type="compositionally biased region" description="Basic and acidic residues" evidence="1">
    <location>
        <begin position="95"/>
        <end position="117"/>
    </location>
</feature>
<dbReference type="EMBL" id="LGST01000017">
    <property type="protein sequence ID" value="KNE00663.1"/>
    <property type="molecule type" value="Genomic_DNA"/>
</dbReference>
<name>A0A0L0P2T5_CANAR</name>
<dbReference type="AlphaFoldDB" id="A0A0L0P2T5"/>
<evidence type="ECO:0000313" key="3">
    <source>
        <dbReference type="Proteomes" id="UP000037122"/>
    </source>
</evidence>
<gene>
    <name evidence="2" type="ORF">QG37_02192</name>
</gene>
<proteinExistence type="predicted"/>
<evidence type="ECO:0000256" key="1">
    <source>
        <dbReference type="SAM" id="MobiDB-lite"/>
    </source>
</evidence>
<dbReference type="VEuPathDB" id="FungiDB:QG37_02192"/>
<sequence>MDYLTLVESSLETRTSAELGWTSAIANWDVWWGNFSFKDKRRKVANNKLPSIIKPYEVSPNNCGSLRITSDYYVVVQSVEQFVRSLYDGRQSPAHNKDLAVRRHDEAASTHEGRNLKSDPQCQLTSLT</sequence>
<protein>
    <submittedName>
        <fullName evidence="2">Uncharacterized protein</fullName>
    </submittedName>
</protein>
<feature type="region of interest" description="Disordered" evidence="1">
    <location>
        <begin position="91"/>
        <end position="128"/>
    </location>
</feature>
<organism evidence="2 3">
    <name type="scientific">Candidozyma auris</name>
    <name type="common">Yeast</name>
    <name type="synonym">Candida auris</name>
    <dbReference type="NCBI Taxonomy" id="498019"/>
    <lineage>
        <taxon>Eukaryota</taxon>
        <taxon>Fungi</taxon>
        <taxon>Dikarya</taxon>
        <taxon>Ascomycota</taxon>
        <taxon>Saccharomycotina</taxon>
        <taxon>Pichiomycetes</taxon>
        <taxon>Metschnikowiaceae</taxon>
        <taxon>Candidozyma</taxon>
    </lineage>
</organism>
<reference evidence="3" key="1">
    <citation type="journal article" date="2015" name="BMC Genomics">
        <title>Draft genome of a commonly misdiagnosed multidrug resistant pathogen Candida auris.</title>
        <authorList>
            <person name="Chatterjee S."/>
            <person name="Alampalli S.V."/>
            <person name="Nageshan R.K."/>
            <person name="Chettiar S.T."/>
            <person name="Joshi S."/>
            <person name="Tatu U.S."/>
        </authorList>
    </citation>
    <scope>NUCLEOTIDE SEQUENCE [LARGE SCALE GENOMIC DNA]</scope>
    <source>
        <strain evidence="3">6684</strain>
    </source>
</reference>
<comment type="caution">
    <text evidence="2">The sequence shown here is derived from an EMBL/GenBank/DDBJ whole genome shotgun (WGS) entry which is preliminary data.</text>
</comment>
<evidence type="ECO:0000313" key="2">
    <source>
        <dbReference type="EMBL" id="KNE00663.1"/>
    </source>
</evidence>